<dbReference type="Pfam" id="PF07786">
    <property type="entry name" value="HGSNAT_cat"/>
    <property type="match status" value="1"/>
</dbReference>
<organism evidence="3 4">
    <name type="scientific">Spirosoma agri</name>
    <dbReference type="NCBI Taxonomy" id="1987381"/>
    <lineage>
        <taxon>Bacteria</taxon>
        <taxon>Pseudomonadati</taxon>
        <taxon>Bacteroidota</taxon>
        <taxon>Cytophagia</taxon>
        <taxon>Cytophagales</taxon>
        <taxon>Cytophagaceae</taxon>
        <taxon>Spirosoma</taxon>
    </lineage>
</organism>
<feature type="transmembrane region" description="Helical" evidence="1">
    <location>
        <begin position="347"/>
        <end position="367"/>
    </location>
</feature>
<evidence type="ECO:0000313" key="3">
    <source>
        <dbReference type="EMBL" id="NEU68448.1"/>
    </source>
</evidence>
<feature type="domain" description="Heparan-alpha-glucosaminide N-acetyltransferase catalytic" evidence="2">
    <location>
        <begin position="3"/>
        <end position="211"/>
    </location>
</feature>
<dbReference type="RefSeq" id="WP_164040300.1">
    <property type="nucleotide sequence ID" value="NZ_JAAGNZ010000001.1"/>
</dbReference>
<proteinExistence type="predicted"/>
<protein>
    <submittedName>
        <fullName evidence="3">DUF1624 domain-containing protein</fullName>
    </submittedName>
</protein>
<dbReference type="Proteomes" id="UP000477386">
    <property type="component" value="Unassembled WGS sequence"/>
</dbReference>
<accession>A0A6M0IJK3</accession>
<dbReference type="EMBL" id="JAAGNZ010000001">
    <property type="protein sequence ID" value="NEU68448.1"/>
    <property type="molecule type" value="Genomic_DNA"/>
</dbReference>
<feature type="transmembrane region" description="Helical" evidence="1">
    <location>
        <begin position="112"/>
        <end position="131"/>
    </location>
</feature>
<dbReference type="PANTHER" id="PTHR40407:SF1">
    <property type="entry name" value="HEPARAN-ALPHA-GLUCOSAMINIDE N-ACETYLTRANSFERASE CATALYTIC DOMAIN-CONTAINING PROTEIN"/>
    <property type="match status" value="1"/>
</dbReference>
<feature type="transmembrane region" description="Helical" evidence="1">
    <location>
        <begin position="305"/>
        <end position="327"/>
    </location>
</feature>
<keyword evidence="1" id="KW-1133">Transmembrane helix</keyword>
<feature type="transmembrane region" description="Helical" evidence="1">
    <location>
        <begin position="179"/>
        <end position="206"/>
    </location>
</feature>
<evidence type="ECO:0000259" key="2">
    <source>
        <dbReference type="Pfam" id="PF07786"/>
    </source>
</evidence>
<evidence type="ECO:0000256" key="1">
    <source>
        <dbReference type="SAM" id="Phobius"/>
    </source>
</evidence>
<dbReference type="AlphaFoldDB" id="A0A6M0IJK3"/>
<comment type="caution">
    <text evidence="3">The sequence shown here is derived from an EMBL/GenBank/DDBJ whole genome shotgun (WGS) entry which is preliminary data.</text>
</comment>
<keyword evidence="1" id="KW-0472">Membrane</keyword>
<dbReference type="InterPro" id="IPR012429">
    <property type="entry name" value="HGSNAT_cat"/>
</dbReference>
<dbReference type="PANTHER" id="PTHR40407">
    <property type="entry name" value="MEMBRANE PROTEIN-LIKE PROTEIN"/>
    <property type="match status" value="1"/>
</dbReference>
<feature type="transmembrane region" description="Helical" evidence="1">
    <location>
        <begin position="218"/>
        <end position="236"/>
    </location>
</feature>
<feature type="transmembrane region" description="Helical" evidence="1">
    <location>
        <begin position="268"/>
        <end position="285"/>
    </location>
</feature>
<feature type="transmembrane region" description="Helical" evidence="1">
    <location>
        <begin position="84"/>
        <end position="106"/>
    </location>
</feature>
<reference evidence="3 4" key="1">
    <citation type="submission" date="2020-02" db="EMBL/GenBank/DDBJ databases">
        <title>Draft genome sequence of two Spirosoma agri KCTC 52727 and Spirosoma terrae KCTC 52035.</title>
        <authorList>
            <person name="Rojas J."/>
            <person name="Ambika Manirajan B."/>
            <person name="Ratering S."/>
            <person name="Suarez C."/>
            <person name="Schnell S."/>
        </authorList>
    </citation>
    <scope>NUCLEOTIDE SEQUENCE [LARGE SCALE GENOMIC DNA]</scope>
    <source>
        <strain evidence="3 4">KCTC 52727</strain>
    </source>
</reference>
<name>A0A6M0IJK3_9BACT</name>
<keyword evidence="4" id="KW-1185">Reference proteome</keyword>
<feature type="transmembrane region" description="Helical" evidence="1">
    <location>
        <begin position="138"/>
        <end position="159"/>
    </location>
</feature>
<sequence>MNRITTIDVTRGLVMIIMALDHIRDLLHITAISQNPTDLTTTTAPIFLTRWITHLCAPTFVFLSGASAYLSLKKNRNSAASRGFLFRRGLVLILLELTVINFAFWFDIQFRSLLLQVIYVIGGGLIILSILSRLPVRWVGLLGLVIVFGHNLLALLPPITNPTARFVSALFFRVDFFPLSPSFAVVTGYPLIPWLGIMLVGFALGSRLDQPITVRRRLLFRLGLSALGLFVILRFINVYGDPAPWSTQKDALFTVLSFINVTKYPPSLLYDLLMIGIALVVLGLADGVDNPVTRWLMVYGKVPMFYYIIHWYSVHLLMIAMVLLQGFSLNDIQAGTMSFGRPAGAGISLGPIYLVWLGLVLALYPLCRWYGRYKSAHPENAVLRYI</sequence>
<gene>
    <name evidence="3" type="ORF">GK091_16285</name>
</gene>
<keyword evidence="1" id="KW-0812">Transmembrane</keyword>
<feature type="transmembrane region" description="Helical" evidence="1">
    <location>
        <begin position="51"/>
        <end position="72"/>
    </location>
</feature>
<evidence type="ECO:0000313" key="4">
    <source>
        <dbReference type="Proteomes" id="UP000477386"/>
    </source>
</evidence>